<evidence type="ECO:0000313" key="1">
    <source>
        <dbReference type="EMBL" id="JAH29232.1"/>
    </source>
</evidence>
<sequence length="59" mass="6527">MQLTVLTGSVPRPAAIHTHVTFPTQLPVSKFPQLSNPQTRCHLKPFFCPVLIKMAANQS</sequence>
<protein>
    <submittedName>
        <fullName evidence="1">Uncharacterized protein</fullName>
    </submittedName>
</protein>
<dbReference type="AlphaFoldDB" id="A0A0E9RKB6"/>
<name>A0A0E9RKB6_ANGAN</name>
<accession>A0A0E9RKB6</accession>
<proteinExistence type="predicted"/>
<reference evidence="1" key="1">
    <citation type="submission" date="2014-11" db="EMBL/GenBank/DDBJ databases">
        <authorList>
            <person name="Amaro Gonzalez C."/>
        </authorList>
    </citation>
    <scope>NUCLEOTIDE SEQUENCE</scope>
</reference>
<dbReference type="EMBL" id="GBXM01079345">
    <property type="protein sequence ID" value="JAH29232.1"/>
    <property type="molecule type" value="Transcribed_RNA"/>
</dbReference>
<organism evidence="1">
    <name type="scientific">Anguilla anguilla</name>
    <name type="common">European freshwater eel</name>
    <name type="synonym">Muraena anguilla</name>
    <dbReference type="NCBI Taxonomy" id="7936"/>
    <lineage>
        <taxon>Eukaryota</taxon>
        <taxon>Metazoa</taxon>
        <taxon>Chordata</taxon>
        <taxon>Craniata</taxon>
        <taxon>Vertebrata</taxon>
        <taxon>Euteleostomi</taxon>
        <taxon>Actinopterygii</taxon>
        <taxon>Neopterygii</taxon>
        <taxon>Teleostei</taxon>
        <taxon>Anguilliformes</taxon>
        <taxon>Anguillidae</taxon>
        <taxon>Anguilla</taxon>
    </lineage>
</organism>
<reference evidence="1" key="2">
    <citation type="journal article" date="2015" name="Fish Shellfish Immunol.">
        <title>Early steps in the European eel (Anguilla anguilla)-Vibrio vulnificus interaction in the gills: Role of the RtxA13 toxin.</title>
        <authorList>
            <person name="Callol A."/>
            <person name="Pajuelo D."/>
            <person name="Ebbesson L."/>
            <person name="Teles M."/>
            <person name="MacKenzie S."/>
            <person name="Amaro C."/>
        </authorList>
    </citation>
    <scope>NUCLEOTIDE SEQUENCE</scope>
</reference>